<protein>
    <submittedName>
        <fullName evidence="2">Uncharacterized protein</fullName>
    </submittedName>
</protein>
<keyword evidence="3" id="KW-1185">Reference proteome</keyword>
<sequence length="189" mass="20818">MRSGIEFRTTMVQPGTSLPSIVGRCGCKLRESSGCLVLDEETFKLALLDLSSSVVQNVLNVRLLRCLYVRESWTLRTGVLYYDFISQIVDVFSSRCAAKEVVDVKLGRQLTSRTLEPVRVKRGEYGAALECQSGGEREIPEKTPPTATSTGTIPTRENPGCDPAGNRTRFAYVGGEQSNHYTTDKGCSR</sequence>
<organism evidence="2 3">
    <name type="scientific">Dryococelus australis</name>
    <dbReference type="NCBI Taxonomy" id="614101"/>
    <lineage>
        <taxon>Eukaryota</taxon>
        <taxon>Metazoa</taxon>
        <taxon>Ecdysozoa</taxon>
        <taxon>Arthropoda</taxon>
        <taxon>Hexapoda</taxon>
        <taxon>Insecta</taxon>
        <taxon>Pterygota</taxon>
        <taxon>Neoptera</taxon>
        <taxon>Polyneoptera</taxon>
        <taxon>Phasmatodea</taxon>
        <taxon>Verophasmatodea</taxon>
        <taxon>Anareolatae</taxon>
        <taxon>Phasmatidae</taxon>
        <taxon>Eurycanthinae</taxon>
        <taxon>Dryococelus</taxon>
    </lineage>
</organism>
<reference evidence="2 3" key="1">
    <citation type="submission" date="2023-02" db="EMBL/GenBank/DDBJ databases">
        <title>LHISI_Scaffold_Assembly.</title>
        <authorList>
            <person name="Stuart O.P."/>
            <person name="Cleave R."/>
            <person name="Magrath M.J.L."/>
            <person name="Mikheyev A.S."/>
        </authorList>
    </citation>
    <scope>NUCLEOTIDE SEQUENCE [LARGE SCALE GENOMIC DNA]</scope>
    <source>
        <strain evidence="2">Daus_M_001</strain>
        <tissue evidence="2">Leg muscle</tissue>
    </source>
</reference>
<evidence type="ECO:0000313" key="2">
    <source>
        <dbReference type="EMBL" id="KAJ8869330.1"/>
    </source>
</evidence>
<name>A0ABQ9GA82_9NEOP</name>
<dbReference type="EMBL" id="JARBHB010000014">
    <property type="protein sequence ID" value="KAJ8869330.1"/>
    <property type="molecule type" value="Genomic_DNA"/>
</dbReference>
<feature type="compositionally biased region" description="Polar residues" evidence="1">
    <location>
        <begin position="145"/>
        <end position="155"/>
    </location>
</feature>
<gene>
    <name evidence="2" type="ORF">PR048_030905</name>
</gene>
<evidence type="ECO:0000313" key="3">
    <source>
        <dbReference type="Proteomes" id="UP001159363"/>
    </source>
</evidence>
<comment type="caution">
    <text evidence="2">The sequence shown here is derived from an EMBL/GenBank/DDBJ whole genome shotgun (WGS) entry which is preliminary data.</text>
</comment>
<feature type="region of interest" description="Disordered" evidence="1">
    <location>
        <begin position="135"/>
        <end position="167"/>
    </location>
</feature>
<proteinExistence type="predicted"/>
<accession>A0ABQ9GA82</accession>
<evidence type="ECO:0000256" key="1">
    <source>
        <dbReference type="SAM" id="MobiDB-lite"/>
    </source>
</evidence>
<dbReference type="Proteomes" id="UP001159363">
    <property type="component" value="Chromosome 13"/>
</dbReference>